<dbReference type="EMBL" id="QKKF02026394">
    <property type="protein sequence ID" value="RZF36483.1"/>
    <property type="molecule type" value="Genomic_DNA"/>
</dbReference>
<gene>
    <name evidence="2" type="ORF">LSTR_LSTR011270</name>
</gene>
<keyword evidence="1" id="KW-0812">Transmembrane</keyword>
<reference evidence="2 3" key="1">
    <citation type="journal article" date="2017" name="Gigascience">
        <title>Genome sequence of the small brown planthopper, Laodelphax striatellus.</title>
        <authorList>
            <person name="Zhu J."/>
            <person name="Jiang F."/>
            <person name="Wang X."/>
            <person name="Yang P."/>
            <person name="Bao Y."/>
            <person name="Zhao W."/>
            <person name="Wang W."/>
            <person name="Lu H."/>
            <person name="Wang Q."/>
            <person name="Cui N."/>
            <person name="Li J."/>
            <person name="Chen X."/>
            <person name="Luo L."/>
            <person name="Yu J."/>
            <person name="Kang L."/>
            <person name="Cui F."/>
        </authorList>
    </citation>
    <scope>NUCLEOTIDE SEQUENCE [LARGE SCALE GENOMIC DNA]</scope>
    <source>
        <strain evidence="2">Lst14</strain>
    </source>
</reference>
<evidence type="ECO:0000313" key="3">
    <source>
        <dbReference type="Proteomes" id="UP000291343"/>
    </source>
</evidence>
<accession>A0A482WSL0</accession>
<evidence type="ECO:0000256" key="1">
    <source>
        <dbReference type="SAM" id="Phobius"/>
    </source>
</evidence>
<organism evidence="2 3">
    <name type="scientific">Laodelphax striatellus</name>
    <name type="common">Small brown planthopper</name>
    <name type="synonym">Delphax striatella</name>
    <dbReference type="NCBI Taxonomy" id="195883"/>
    <lineage>
        <taxon>Eukaryota</taxon>
        <taxon>Metazoa</taxon>
        <taxon>Ecdysozoa</taxon>
        <taxon>Arthropoda</taxon>
        <taxon>Hexapoda</taxon>
        <taxon>Insecta</taxon>
        <taxon>Pterygota</taxon>
        <taxon>Neoptera</taxon>
        <taxon>Paraneoptera</taxon>
        <taxon>Hemiptera</taxon>
        <taxon>Auchenorrhyncha</taxon>
        <taxon>Fulgoroidea</taxon>
        <taxon>Delphacidae</taxon>
        <taxon>Criomorphinae</taxon>
        <taxon>Laodelphax</taxon>
    </lineage>
</organism>
<keyword evidence="3" id="KW-1185">Reference proteome</keyword>
<keyword evidence="1" id="KW-0472">Membrane</keyword>
<comment type="caution">
    <text evidence="2">The sequence shown here is derived from an EMBL/GenBank/DDBJ whole genome shotgun (WGS) entry which is preliminary data.</text>
</comment>
<name>A0A482WSL0_LAOST</name>
<sequence length="121" mass="13558">MHGTLSYSGLKSIDSLKLQDSEKYLYLSSIPYRNRNLDIILDENFYIMLFKVVLIAALATLVHAGVDHKDVVNFNCKPTHIGIQTCKSQLNEFFVYTAIGTPFDAAITKLEMAKICSAIPK</sequence>
<dbReference type="AlphaFoldDB" id="A0A482WSL0"/>
<feature type="transmembrane region" description="Helical" evidence="1">
    <location>
        <begin position="45"/>
        <end position="66"/>
    </location>
</feature>
<dbReference type="InParanoid" id="A0A482WSL0"/>
<protein>
    <submittedName>
        <fullName evidence="2">Uncharacterized protein</fullName>
    </submittedName>
</protein>
<dbReference type="Proteomes" id="UP000291343">
    <property type="component" value="Unassembled WGS sequence"/>
</dbReference>
<keyword evidence="1" id="KW-1133">Transmembrane helix</keyword>
<proteinExistence type="predicted"/>
<evidence type="ECO:0000313" key="2">
    <source>
        <dbReference type="EMBL" id="RZF36483.1"/>
    </source>
</evidence>